<organism evidence="3 4">
    <name type="scientific">Paenibacillus selenitireducens</name>
    <dbReference type="NCBI Taxonomy" id="1324314"/>
    <lineage>
        <taxon>Bacteria</taxon>
        <taxon>Bacillati</taxon>
        <taxon>Bacillota</taxon>
        <taxon>Bacilli</taxon>
        <taxon>Bacillales</taxon>
        <taxon>Paenibacillaceae</taxon>
        <taxon>Paenibacillus</taxon>
    </lineage>
</organism>
<evidence type="ECO:0000256" key="1">
    <source>
        <dbReference type="ARBA" id="ARBA00008007"/>
    </source>
</evidence>
<dbReference type="SUPFAM" id="SSF53271">
    <property type="entry name" value="PRTase-like"/>
    <property type="match status" value="1"/>
</dbReference>
<accession>A0A1T2X7K4</accession>
<comment type="similarity">
    <text evidence="1">Belongs to the ComF/GntX family.</text>
</comment>
<sequence>MAQYKFRENERYLSILGYMALFAYHQVLLQQLMYKQSPRIDLITYVPVSETRLQERGFNQAEQLARIVAQYAHVPVQSLLQRNRHTIKQSMKSRGNRIEDMKDVFSAVNNANHQLQSLFKIRNPNNPDSQTLRILLVDDVYTTGSTINACAHQLKKSIDPVHKLEIYSLTWARS</sequence>
<dbReference type="InterPro" id="IPR000836">
    <property type="entry name" value="PRTase_dom"/>
</dbReference>
<feature type="transmembrane region" description="Helical" evidence="2">
    <location>
        <begin position="12"/>
        <end position="29"/>
    </location>
</feature>
<gene>
    <name evidence="3" type="ORF">BVG16_20250</name>
</gene>
<name>A0A1T2X7K4_9BACL</name>
<proteinExistence type="inferred from homology"/>
<evidence type="ECO:0000313" key="4">
    <source>
        <dbReference type="Proteomes" id="UP000190188"/>
    </source>
</evidence>
<dbReference type="PANTHER" id="PTHR47505:SF1">
    <property type="entry name" value="DNA UTILIZATION PROTEIN YHGH"/>
    <property type="match status" value="1"/>
</dbReference>
<dbReference type="EMBL" id="MSZX01000008">
    <property type="protein sequence ID" value="OPA75666.1"/>
    <property type="molecule type" value="Genomic_DNA"/>
</dbReference>
<dbReference type="InterPro" id="IPR029057">
    <property type="entry name" value="PRTase-like"/>
</dbReference>
<dbReference type="Gene3D" id="3.40.50.2020">
    <property type="match status" value="1"/>
</dbReference>
<comment type="caution">
    <text evidence="3">The sequence shown here is derived from an EMBL/GenBank/DDBJ whole genome shotgun (WGS) entry which is preliminary data.</text>
</comment>
<evidence type="ECO:0000256" key="2">
    <source>
        <dbReference type="SAM" id="Phobius"/>
    </source>
</evidence>
<evidence type="ECO:0000313" key="3">
    <source>
        <dbReference type="EMBL" id="OPA75666.1"/>
    </source>
</evidence>
<dbReference type="PANTHER" id="PTHR47505">
    <property type="entry name" value="DNA UTILIZATION PROTEIN YHGH"/>
    <property type="match status" value="1"/>
</dbReference>
<dbReference type="CDD" id="cd06223">
    <property type="entry name" value="PRTases_typeI"/>
    <property type="match status" value="1"/>
</dbReference>
<evidence type="ECO:0008006" key="5">
    <source>
        <dbReference type="Google" id="ProtNLM"/>
    </source>
</evidence>
<dbReference type="InterPro" id="IPR051910">
    <property type="entry name" value="ComF/GntX_DNA_util-trans"/>
</dbReference>
<dbReference type="STRING" id="1324314.BVG16_20250"/>
<reference evidence="3 4" key="1">
    <citation type="submission" date="2017-01" db="EMBL/GenBank/DDBJ databases">
        <title>Genome analysis of Paenibacillus selenitrireducens ES3-24.</title>
        <authorList>
            <person name="Xu D."/>
            <person name="Yao R."/>
            <person name="Zheng S."/>
        </authorList>
    </citation>
    <scope>NUCLEOTIDE SEQUENCE [LARGE SCALE GENOMIC DNA]</scope>
    <source>
        <strain evidence="3 4">ES3-24</strain>
    </source>
</reference>
<keyword evidence="2" id="KW-0812">Transmembrane</keyword>
<keyword evidence="2" id="KW-0472">Membrane</keyword>
<keyword evidence="4" id="KW-1185">Reference proteome</keyword>
<dbReference type="AlphaFoldDB" id="A0A1T2X7K4"/>
<protein>
    <recommendedName>
        <fullName evidence="5">Amidophosphoribosyltransferase</fullName>
    </recommendedName>
</protein>
<keyword evidence="2" id="KW-1133">Transmembrane helix</keyword>
<dbReference type="Proteomes" id="UP000190188">
    <property type="component" value="Unassembled WGS sequence"/>
</dbReference>